<evidence type="ECO:0000256" key="8">
    <source>
        <dbReference type="SAM" id="SignalP"/>
    </source>
</evidence>
<dbReference type="Gene3D" id="2.60.40.10">
    <property type="entry name" value="Immunoglobulins"/>
    <property type="match status" value="1"/>
</dbReference>
<feature type="signal peptide" evidence="8">
    <location>
        <begin position="1"/>
        <end position="18"/>
    </location>
</feature>
<dbReference type="InterPro" id="IPR055437">
    <property type="entry name" value="TMEM131L_Ig_5"/>
</dbReference>
<evidence type="ECO:0000256" key="4">
    <source>
        <dbReference type="ARBA" id="ARBA00022729"/>
    </source>
</evidence>
<feature type="domain" description="Transmembrane protein 131-like N-terminal" evidence="9">
    <location>
        <begin position="73"/>
        <end position="157"/>
    </location>
</feature>
<protein>
    <submittedName>
        <fullName evidence="11">Uncharacterized protein</fullName>
    </submittedName>
</protein>
<keyword evidence="5" id="KW-1133">Transmembrane helix</keyword>
<gene>
    <name evidence="11" type="ORF">BSTOLATCC_MIC59470</name>
</gene>
<keyword evidence="6" id="KW-0472">Membrane</keyword>
<dbReference type="InterPro" id="IPR039877">
    <property type="entry name" value="TMEM131-like"/>
</dbReference>
<evidence type="ECO:0000259" key="10">
    <source>
        <dbReference type="Pfam" id="PF24501"/>
    </source>
</evidence>
<keyword evidence="4 8" id="KW-0732">Signal</keyword>
<dbReference type="EMBL" id="CAJZBQ010000057">
    <property type="protein sequence ID" value="CAG9333653.1"/>
    <property type="molecule type" value="Genomic_DNA"/>
</dbReference>
<dbReference type="Pfam" id="PF24501">
    <property type="entry name" value="Ig_TMEM131L_5"/>
    <property type="match status" value="1"/>
</dbReference>
<evidence type="ECO:0000256" key="7">
    <source>
        <dbReference type="SAM" id="MobiDB-lite"/>
    </source>
</evidence>
<dbReference type="PANTHER" id="PTHR22050:SF0">
    <property type="entry name" value="TRANSMEMBRANE PROTEIN 131 HOMOLOG"/>
    <property type="match status" value="1"/>
</dbReference>
<evidence type="ECO:0000256" key="6">
    <source>
        <dbReference type="ARBA" id="ARBA00023136"/>
    </source>
</evidence>
<feature type="domain" description="TMEM131L fifth Ig-like" evidence="10">
    <location>
        <begin position="1016"/>
        <end position="1080"/>
    </location>
</feature>
<dbReference type="InterPro" id="IPR022113">
    <property type="entry name" value="TMEM131L_N"/>
</dbReference>
<evidence type="ECO:0000259" key="9">
    <source>
        <dbReference type="Pfam" id="PF12371"/>
    </source>
</evidence>
<dbReference type="GO" id="GO:0016020">
    <property type="term" value="C:membrane"/>
    <property type="evidence" value="ECO:0007669"/>
    <property type="project" value="UniProtKB-SubCell"/>
</dbReference>
<evidence type="ECO:0000256" key="2">
    <source>
        <dbReference type="ARBA" id="ARBA00006682"/>
    </source>
</evidence>
<dbReference type="PANTHER" id="PTHR22050">
    <property type="entry name" value="RW1 PROTEIN HOMOLOG"/>
    <property type="match status" value="1"/>
</dbReference>
<evidence type="ECO:0000256" key="5">
    <source>
        <dbReference type="ARBA" id="ARBA00022989"/>
    </source>
</evidence>
<dbReference type="Proteomes" id="UP001162131">
    <property type="component" value="Unassembled WGS sequence"/>
</dbReference>
<accession>A0AAU9K8Y4</accession>
<dbReference type="Pfam" id="PF12371">
    <property type="entry name" value="TMEM131_like_N"/>
    <property type="match status" value="1"/>
</dbReference>
<keyword evidence="12" id="KW-1185">Reference proteome</keyword>
<evidence type="ECO:0000313" key="12">
    <source>
        <dbReference type="Proteomes" id="UP001162131"/>
    </source>
</evidence>
<evidence type="ECO:0000256" key="1">
    <source>
        <dbReference type="ARBA" id="ARBA00004479"/>
    </source>
</evidence>
<evidence type="ECO:0000313" key="11">
    <source>
        <dbReference type="EMBL" id="CAG9333653.1"/>
    </source>
</evidence>
<feature type="compositionally biased region" description="Basic and acidic residues" evidence="7">
    <location>
        <begin position="1184"/>
        <end position="1200"/>
    </location>
</feature>
<comment type="subcellular location">
    <subcellularLocation>
        <location evidence="1">Membrane</location>
        <topology evidence="1">Single-pass type I membrane protein</topology>
    </subcellularLocation>
</comment>
<comment type="similarity">
    <text evidence="2">Belongs to the TMEM131 family.</text>
</comment>
<feature type="chain" id="PRO_5043628017" evidence="8">
    <location>
        <begin position="19"/>
        <end position="1294"/>
    </location>
</feature>
<keyword evidence="3" id="KW-0812">Transmembrane</keyword>
<name>A0AAU9K8Y4_9CILI</name>
<feature type="region of interest" description="Disordered" evidence="7">
    <location>
        <begin position="1175"/>
        <end position="1200"/>
    </location>
</feature>
<dbReference type="InterPro" id="IPR013783">
    <property type="entry name" value="Ig-like_fold"/>
</dbReference>
<proteinExistence type="inferred from homology"/>
<comment type="caution">
    <text evidence="11">The sequence shown here is derived from an EMBL/GenBank/DDBJ whole genome shotgun (WGS) entry which is preliminary data.</text>
</comment>
<organism evidence="11 12">
    <name type="scientific">Blepharisma stoltei</name>
    <dbReference type="NCBI Taxonomy" id="1481888"/>
    <lineage>
        <taxon>Eukaryota</taxon>
        <taxon>Sar</taxon>
        <taxon>Alveolata</taxon>
        <taxon>Ciliophora</taxon>
        <taxon>Postciliodesmatophora</taxon>
        <taxon>Heterotrichea</taxon>
        <taxon>Heterotrichida</taxon>
        <taxon>Blepharismidae</taxon>
        <taxon>Blepharisma</taxon>
    </lineage>
</organism>
<sequence>MKLLVVILFSSLFCLINSTVFVVSGSPPIKLKVKPVDDSIELIGRNHAKNAINEIFPRSSFPLYEPFTRMKGLSISPQVLEFSNTTLFSTQVASAFISNKSKMSRIFIHSEFMTDSSHFRLQNLPRYSFSPETSVEFKFLFTPTELGSLSAHWIINTNSTPTIYQLKGACSQNIYNLEEISIESFGKPIHKDFYLHNPHSESIWVEYIECLDFHMKIELEKPNEKMIIYPGKTAKIARITSNYKKEGVYHTKFQLKLSHDNLFIPVTIRVYNNGLNTKNRFIYFGVINEKDFTYKAPIIVTNYGNEPINILEYKSFISKDYLSLELNKTSIKAKEKDEVIGYLSFTSYEEGEFYGKIKIPTSKNDLIIEYFSIVYYNIIDYKPESLCFVDQKDSERHVSLLSNIENPIIVNDIIAPKWATLQFQPGALISPYHLDPEFSFKINTKFDKPDSSYLQLVTNLGMIPFKMVQDRRNLIILEIDSHVEYPFEGKLDFGLVLMGQSKTKSFAINNPNLNDANITFHMNSSHYTIKVLYFLDWGHQKGTLHKVDRSLSINPTHLTIKSGFTVYMELNLIIVPEIQPPIKVQTPMGDLHIPISYKSLSCTLELHPINFTDLLPGVTSSRPIIIKNTCEYDLKVTYIETDQAFLRPEIVNYTIPSGKEVSIGFIHFIQRYNLENDPVVDYSVFPTYGDLSVWKEKKKTPAFKEAVGRINIKTDVGSEISSSIYSSFKEPYIGVDFKNNYGIVEVNSRVQNDVNVTNPTDYPLLVQLILAPNYIIKELKHIECEIQENKTWYTDEEFDNIHPFVLKEHSYKVCAKTHPEEIPIVDHINEEVAKPIMRRLTNFSFFSKIMWAISAFFEEPKYYIKPKLPSNILHCICHDWCEDECSLYSDTEVDILTSQGFYISSKAPTILPPHSSIIIGSVYFQPSITGKYNATLLIRNNYTFFEEKIIVGEAVASSLVFYNKAEKDSTTCSTVERKGLSEFIFSVSMDEIENFVNSVKFPINNFKFNRTLELWNNGNYPATLQTILLEGYSCSMYGIEIPDCKKERVIEPQSHIDINILFSPQFDQPHIKLNIWLITDRDMYYFPLEVIVPDDFSNKNTFSVFTFPLSQEMIIICYTISISLLATTYFQVSIYKKKKPTTATSPKDKAITYIVRYMPTKYDKPIFEDTREQLASKMTAAEETPSKAHQEEEFVEERNRKSQKKLSKAFKKRFGFDQIEDSNEAPSLPQIIATNQLLNSRIVAKTEESQSEEEPKPEENDFFIDSYKMNNMLFSGPGGDFGSYDFDFNSEDSN</sequence>
<evidence type="ECO:0000256" key="3">
    <source>
        <dbReference type="ARBA" id="ARBA00022692"/>
    </source>
</evidence>
<reference evidence="11" key="1">
    <citation type="submission" date="2021-09" db="EMBL/GenBank/DDBJ databases">
        <authorList>
            <consortium name="AG Swart"/>
            <person name="Singh M."/>
            <person name="Singh A."/>
            <person name="Seah K."/>
            <person name="Emmerich C."/>
        </authorList>
    </citation>
    <scope>NUCLEOTIDE SEQUENCE</scope>
    <source>
        <strain evidence="11">ATCC30299</strain>
    </source>
</reference>